<dbReference type="VEuPathDB" id="ToxoDB:TGCOUG_392350"/>
<feature type="region of interest" description="Disordered" evidence="1">
    <location>
        <begin position="1"/>
        <end position="28"/>
    </location>
</feature>
<evidence type="ECO:0000313" key="3">
    <source>
        <dbReference type="EMBL" id="PIM03070.1"/>
    </source>
</evidence>
<accession>A0A2G8Y718</accession>
<feature type="region of interest" description="Disordered" evidence="1">
    <location>
        <begin position="90"/>
        <end position="157"/>
    </location>
</feature>
<evidence type="ECO:0000256" key="2">
    <source>
        <dbReference type="SAM" id="Phobius"/>
    </source>
</evidence>
<evidence type="ECO:0000256" key="1">
    <source>
        <dbReference type="SAM" id="MobiDB-lite"/>
    </source>
</evidence>
<reference evidence="3 4" key="1">
    <citation type="journal article" date="2016" name="Nat. Commun.">
        <title>Local admixture of amplified and diversified secreted pathogenesis determinants shapes mosaic Toxoplasma gondii genomes.</title>
        <authorList>
            <person name="Lorenzi H."/>
            <person name="Khan A."/>
            <person name="Behnke M.S."/>
            <person name="Namasivayam S."/>
            <person name="Swapna L.S."/>
            <person name="Hadjithomas M."/>
            <person name="Karamycheva S."/>
            <person name="Pinney D."/>
            <person name="Brunk B.P."/>
            <person name="Ajioka J.W."/>
            <person name="Ajzenberg D."/>
            <person name="Boothroyd J.C."/>
            <person name="Boyle J.P."/>
            <person name="Darde M.L."/>
            <person name="Diaz-Miranda M.A."/>
            <person name="Dubey J.P."/>
            <person name="Fritz H.M."/>
            <person name="Gennari S.M."/>
            <person name="Gregory B.D."/>
            <person name="Kim K."/>
            <person name="Saeij J.P."/>
            <person name="Su C."/>
            <person name="White M.W."/>
            <person name="Zhu X.Q."/>
            <person name="Howe D.K."/>
            <person name="Rosenthal B.M."/>
            <person name="Grigg M.E."/>
            <person name="Parkinson J."/>
            <person name="Liu L."/>
            <person name="Kissinger J.C."/>
            <person name="Roos D.S."/>
            <person name="Sibley L.D."/>
        </authorList>
    </citation>
    <scope>NUCLEOTIDE SEQUENCE [LARGE SCALE GENOMIC DNA]</scope>
    <source>
        <strain evidence="3 4">COUG</strain>
    </source>
</reference>
<protein>
    <submittedName>
        <fullName evidence="3">Putative transmembrane protein</fullName>
    </submittedName>
</protein>
<comment type="caution">
    <text evidence="3">The sequence shown here is derived from an EMBL/GenBank/DDBJ whole genome shotgun (WGS) entry which is preliminary data.</text>
</comment>
<gene>
    <name evidence="3" type="ORF">TGCOUG_392350</name>
</gene>
<dbReference type="Proteomes" id="UP000236343">
    <property type="component" value="Unassembled WGS sequence"/>
</dbReference>
<keyword evidence="2" id="KW-0472">Membrane</keyword>
<name>A0A2G8Y718_TOXGO</name>
<feature type="compositionally biased region" description="Polar residues" evidence="1">
    <location>
        <begin position="123"/>
        <end position="132"/>
    </location>
</feature>
<evidence type="ECO:0000313" key="4">
    <source>
        <dbReference type="Proteomes" id="UP000236343"/>
    </source>
</evidence>
<dbReference type="EMBL" id="AGQR02000889">
    <property type="protein sequence ID" value="PIM03070.1"/>
    <property type="molecule type" value="Genomic_DNA"/>
</dbReference>
<keyword evidence="2" id="KW-1133">Transmembrane helix</keyword>
<sequence length="157" mass="16560">MNAVETVGGVLQGDKAGSSPREKRPEGGASTNFVSMPFFLYVFITLIVICHALAFAAWLFYFLKDLAANKTASVKLPSVKSAPVKRQKLYPDTLSGQSTTALKGGVSPHAISPESLRLRKPPVSTSAGSSASLKDANLQSQSGPSSSSSSREKTNNE</sequence>
<feature type="transmembrane region" description="Helical" evidence="2">
    <location>
        <begin position="38"/>
        <end position="63"/>
    </location>
</feature>
<proteinExistence type="predicted"/>
<dbReference type="AlphaFoldDB" id="A0A2G8Y718"/>
<feature type="compositionally biased region" description="Low complexity" evidence="1">
    <location>
        <begin position="139"/>
        <end position="149"/>
    </location>
</feature>
<organism evidence="3 4">
    <name type="scientific">Toxoplasma gondii COUG</name>
    <dbReference type="NCBI Taxonomy" id="1074873"/>
    <lineage>
        <taxon>Eukaryota</taxon>
        <taxon>Sar</taxon>
        <taxon>Alveolata</taxon>
        <taxon>Apicomplexa</taxon>
        <taxon>Conoidasida</taxon>
        <taxon>Coccidia</taxon>
        <taxon>Eucoccidiorida</taxon>
        <taxon>Eimeriorina</taxon>
        <taxon>Sarcocystidae</taxon>
        <taxon>Toxoplasma</taxon>
    </lineage>
</organism>
<keyword evidence="2 3" id="KW-0812">Transmembrane</keyword>